<dbReference type="Pfam" id="PF01978">
    <property type="entry name" value="TrmB"/>
    <property type="match status" value="1"/>
</dbReference>
<dbReference type="SUPFAM" id="SSF46785">
    <property type="entry name" value="Winged helix' DNA-binding domain"/>
    <property type="match status" value="1"/>
</dbReference>
<dbReference type="InterPro" id="IPR036388">
    <property type="entry name" value="WH-like_DNA-bd_sf"/>
</dbReference>
<dbReference type="PANTHER" id="PTHR34293">
    <property type="entry name" value="HTH-TYPE TRANSCRIPTIONAL REGULATOR TRMBL2"/>
    <property type="match status" value="1"/>
</dbReference>
<dbReference type="InterPro" id="IPR051797">
    <property type="entry name" value="TrmB-like"/>
</dbReference>
<comment type="caution">
    <text evidence="2">The sequence shown here is derived from an EMBL/GenBank/DDBJ whole genome shotgun (WGS) entry which is preliminary data.</text>
</comment>
<feature type="domain" description="Transcription regulator TrmB N-terminal" evidence="1">
    <location>
        <begin position="7"/>
        <end position="75"/>
    </location>
</feature>
<sequence length="246" mass="27460">MELSQVLENAGLAEKEAKVYLALLSLGTASVYSVALKAGIKRATTYLVLDSLRQRGLVSVVPHVRKTQYSASNPEVLLDDLRAKEEMVAQYLPSLKSILLAPKEEPQVRLYQGEEGIKDIYQEIYESDGVDFFGTVKGTFPFGPEGIKQFVREISARQIPVRDLLTKSKENQMFAQELRHVSNYQIRFAREGKGFSTDSALFGDKVAFFSFAPQIFVAVIKSSQIVTSVRSLYELAWESAQPLPKG</sequence>
<gene>
    <name evidence="2" type="ORF">A3K06_02505</name>
</gene>
<name>A0A1F5NAY5_9BACT</name>
<reference evidence="2 3" key="1">
    <citation type="journal article" date="2016" name="Nat. Commun.">
        <title>Thousands of microbial genomes shed light on interconnected biogeochemical processes in an aquifer system.</title>
        <authorList>
            <person name="Anantharaman K."/>
            <person name="Brown C.T."/>
            <person name="Hug L.A."/>
            <person name="Sharon I."/>
            <person name="Castelle C.J."/>
            <person name="Probst A.J."/>
            <person name="Thomas B.C."/>
            <person name="Singh A."/>
            <person name="Wilkins M.J."/>
            <person name="Karaoz U."/>
            <person name="Brodie E.L."/>
            <person name="Williams K.H."/>
            <person name="Hubbard S.S."/>
            <person name="Banfield J.F."/>
        </authorList>
    </citation>
    <scope>NUCLEOTIDE SEQUENCE [LARGE SCALE GENOMIC DNA]</scope>
</reference>
<evidence type="ECO:0000313" key="2">
    <source>
        <dbReference type="EMBL" id="OGE74837.1"/>
    </source>
</evidence>
<dbReference type="AlphaFoldDB" id="A0A1F5NAY5"/>
<dbReference type="Proteomes" id="UP000176547">
    <property type="component" value="Unassembled WGS sequence"/>
</dbReference>
<evidence type="ECO:0000313" key="3">
    <source>
        <dbReference type="Proteomes" id="UP000176547"/>
    </source>
</evidence>
<dbReference type="InterPro" id="IPR002831">
    <property type="entry name" value="Tscrpt_reg_TrmB_N"/>
</dbReference>
<dbReference type="InterPro" id="IPR036390">
    <property type="entry name" value="WH_DNA-bd_sf"/>
</dbReference>
<dbReference type="Gene3D" id="1.10.10.10">
    <property type="entry name" value="Winged helix-like DNA-binding domain superfamily/Winged helix DNA-binding domain"/>
    <property type="match status" value="1"/>
</dbReference>
<dbReference type="PANTHER" id="PTHR34293:SF1">
    <property type="entry name" value="HTH-TYPE TRANSCRIPTIONAL REGULATOR TRMBL2"/>
    <property type="match status" value="1"/>
</dbReference>
<evidence type="ECO:0000259" key="1">
    <source>
        <dbReference type="Pfam" id="PF01978"/>
    </source>
</evidence>
<organism evidence="2 3">
    <name type="scientific">Candidatus Doudnabacteria bacterium RIFCSPHIGHO2_01_52_17</name>
    <dbReference type="NCBI Taxonomy" id="1817820"/>
    <lineage>
        <taxon>Bacteria</taxon>
        <taxon>Candidatus Doudnaibacteriota</taxon>
    </lineage>
</organism>
<protein>
    <recommendedName>
        <fullName evidence="1">Transcription regulator TrmB N-terminal domain-containing protein</fullName>
    </recommendedName>
</protein>
<dbReference type="EMBL" id="MFEG01000039">
    <property type="protein sequence ID" value="OGE74837.1"/>
    <property type="molecule type" value="Genomic_DNA"/>
</dbReference>
<accession>A0A1F5NAY5</accession>
<proteinExistence type="predicted"/>